<dbReference type="STRING" id="665118.SAMN02983003_2466"/>
<protein>
    <submittedName>
        <fullName evidence="2">Uncharacterized protein</fullName>
    </submittedName>
</protein>
<dbReference type="EMBL" id="FPKU01000002">
    <property type="protein sequence ID" value="SFZ85244.1"/>
    <property type="molecule type" value="Genomic_DNA"/>
</dbReference>
<feature type="signal peptide" evidence="1">
    <location>
        <begin position="1"/>
        <end position="20"/>
    </location>
</feature>
<gene>
    <name evidence="2" type="ORF">SAMN02983003_2466</name>
</gene>
<keyword evidence="1" id="KW-0732">Signal</keyword>
<dbReference type="AlphaFoldDB" id="A0A1K2HYV6"/>
<reference evidence="2 3" key="1">
    <citation type="submission" date="2016-11" db="EMBL/GenBank/DDBJ databases">
        <authorList>
            <person name="Jaros S."/>
            <person name="Januszkiewicz K."/>
            <person name="Wedrychowicz H."/>
        </authorList>
    </citation>
    <scope>NUCLEOTIDE SEQUENCE [LARGE SCALE GENOMIC DNA]</scope>
    <source>
        <strain evidence="2 3">ATCC 23634</strain>
    </source>
</reference>
<dbReference type="RefSeq" id="WP_072343326.1">
    <property type="nucleotide sequence ID" value="NZ_FPKU01000002.1"/>
</dbReference>
<accession>A0A1K2HYV6</accession>
<evidence type="ECO:0000313" key="2">
    <source>
        <dbReference type="EMBL" id="SFZ85244.1"/>
    </source>
</evidence>
<feature type="chain" id="PRO_5009678544" evidence="1">
    <location>
        <begin position="21"/>
        <end position="168"/>
    </location>
</feature>
<sequence length="168" mass="18366">MKSTLTALAVTLALTAPVFAEDVCPMERALYTERDQGYGLSFFAPTNRDMANTSLRFFVVRPGDDRNLSGTISGNMGVSRDTGVVRRDCPEDKAPADITDAEWEACTYWTGVVYALVDGGAEMLPFGDEPAPPAILLTDFGRQIRYSGLLDGPAETPWDVFTLNGCRW</sequence>
<dbReference type="OrthoDB" id="7948243at2"/>
<evidence type="ECO:0000313" key="3">
    <source>
        <dbReference type="Proteomes" id="UP000183447"/>
    </source>
</evidence>
<proteinExistence type="predicted"/>
<dbReference type="Proteomes" id="UP000183447">
    <property type="component" value="Unassembled WGS sequence"/>
</dbReference>
<evidence type="ECO:0000256" key="1">
    <source>
        <dbReference type="SAM" id="SignalP"/>
    </source>
</evidence>
<name>A0A1K2HYV6_9HYPH</name>
<organism evidence="2 3">
    <name type="scientific">Devosia enhydra</name>
    <dbReference type="NCBI Taxonomy" id="665118"/>
    <lineage>
        <taxon>Bacteria</taxon>
        <taxon>Pseudomonadati</taxon>
        <taxon>Pseudomonadota</taxon>
        <taxon>Alphaproteobacteria</taxon>
        <taxon>Hyphomicrobiales</taxon>
        <taxon>Devosiaceae</taxon>
        <taxon>Devosia</taxon>
    </lineage>
</organism>
<keyword evidence="3" id="KW-1185">Reference proteome</keyword>